<dbReference type="AlphaFoldDB" id="A0A9Q6MTM8"/>
<dbReference type="Proteomes" id="UP000241960">
    <property type="component" value="Unassembled WGS sequence"/>
</dbReference>
<feature type="transmembrane region" description="Helical" evidence="1">
    <location>
        <begin position="50"/>
        <end position="71"/>
    </location>
</feature>
<name>A0A9Q6MTM8_9STAP</name>
<accession>A0A9Q6MTM8</accession>
<organism evidence="2 3">
    <name type="scientific">Staphylococcus succinus</name>
    <dbReference type="NCBI Taxonomy" id="61015"/>
    <lineage>
        <taxon>Bacteria</taxon>
        <taxon>Bacillati</taxon>
        <taxon>Bacillota</taxon>
        <taxon>Bacilli</taxon>
        <taxon>Bacillales</taxon>
        <taxon>Staphylococcaceae</taxon>
        <taxon>Staphylococcus</taxon>
    </lineage>
</organism>
<sequence length="115" mass="13195">MKNFIPVAYILPFTFLGIFTDYLSFTIIGYIVFGVMLITLNSLSIEQYKLVIVLMLNIVSMISSIIFSIYLLNSNEQAVSYFKPETPVKLIVIYTVIIYFISILITKLLTYVNTK</sequence>
<dbReference type="RefSeq" id="WP_107545411.1">
    <property type="nucleotide sequence ID" value="NZ_JAMWUX010000001.1"/>
</dbReference>
<feature type="transmembrane region" description="Helical" evidence="1">
    <location>
        <begin position="91"/>
        <end position="112"/>
    </location>
</feature>
<keyword evidence="1" id="KW-1133">Transmembrane helix</keyword>
<protein>
    <submittedName>
        <fullName evidence="2">Uncharacterized protein</fullName>
    </submittedName>
</protein>
<comment type="caution">
    <text evidence="2">The sequence shown here is derived from an EMBL/GenBank/DDBJ whole genome shotgun (WGS) entry which is preliminary data.</text>
</comment>
<gene>
    <name evidence="2" type="ORF">BU058_12755</name>
</gene>
<feature type="transmembrane region" description="Helical" evidence="1">
    <location>
        <begin position="22"/>
        <end position="43"/>
    </location>
</feature>
<keyword evidence="1" id="KW-0472">Membrane</keyword>
<evidence type="ECO:0000256" key="1">
    <source>
        <dbReference type="SAM" id="Phobius"/>
    </source>
</evidence>
<dbReference type="EMBL" id="PZFQ01000062">
    <property type="protein sequence ID" value="PTI73761.1"/>
    <property type="molecule type" value="Genomic_DNA"/>
</dbReference>
<proteinExistence type="predicted"/>
<evidence type="ECO:0000313" key="2">
    <source>
        <dbReference type="EMBL" id="PTI73761.1"/>
    </source>
</evidence>
<reference evidence="2 3" key="1">
    <citation type="journal article" date="2016" name="Front. Microbiol.">
        <title>Comprehensive Phylogenetic Analysis of Bovine Non-aureus Staphylococci Species Based on Whole-Genome Sequencing.</title>
        <authorList>
            <person name="Naushad S."/>
            <person name="Barkema H.W."/>
            <person name="Luby C."/>
            <person name="Condas L.A."/>
            <person name="Nobrega D.B."/>
            <person name="Carson D.A."/>
            <person name="De Buck J."/>
        </authorList>
    </citation>
    <scope>NUCLEOTIDE SEQUENCE [LARGE SCALE GENOMIC DNA]</scope>
    <source>
        <strain evidence="2 3">SNUC 1231</strain>
    </source>
</reference>
<keyword evidence="1" id="KW-0812">Transmembrane</keyword>
<evidence type="ECO:0000313" key="3">
    <source>
        <dbReference type="Proteomes" id="UP000241960"/>
    </source>
</evidence>